<evidence type="ECO:0000256" key="1">
    <source>
        <dbReference type="ARBA" id="ARBA00007797"/>
    </source>
</evidence>
<dbReference type="GO" id="GO:0032040">
    <property type="term" value="C:small-subunit processome"/>
    <property type="evidence" value="ECO:0007669"/>
    <property type="project" value="TreeGrafter"/>
</dbReference>
<comment type="caution">
    <text evidence="4">The sequence shown here is derived from an EMBL/GenBank/DDBJ whole genome shotgun (WGS) entry which is preliminary data.</text>
</comment>
<dbReference type="STRING" id="3750.A0A498JVH5"/>
<evidence type="ECO:0000313" key="5">
    <source>
        <dbReference type="Proteomes" id="UP000290289"/>
    </source>
</evidence>
<protein>
    <recommendedName>
        <fullName evidence="3">CCAAT-binding factor domain-containing protein</fullName>
    </recommendedName>
</protein>
<dbReference type="GO" id="GO:0042254">
    <property type="term" value="P:ribosome biogenesis"/>
    <property type="evidence" value="ECO:0007669"/>
    <property type="project" value="InterPro"/>
</dbReference>
<reference evidence="4 5" key="1">
    <citation type="submission" date="2018-10" db="EMBL/GenBank/DDBJ databases">
        <title>A high-quality apple genome assembly.</title>
        <authorList>
            <person name="Hu J."/>
        </authorList>
    </citation>
    <scope>NUCLEOTIDE SEQUENCE [LARGE SCALE GENOMIC DNA]</scope>
    <source>
        <strain evidence="5">cv. HFTH1</strain>
        <tissue evidence="4">Young leaf</tissue>
    </source>
</reference>
<dbReference type="AlphaFoldDB" id="A0A498JVH5"/>
<dbReference type="EMBL" id="RDQH01000331">
    <property type="protein sequence ID" value="RXH97814.1"/>
    <property type="molecule type" value="Genomic_DNA"/>
</dbReference>
<feature type="domain" description="CCAAT-binding factor" evidence="3">
    <location>
        <begin position="318"/>
        <end position="464"/>
    </location>
</feature>
<feature type="compositionally biased region" description="Basic and acidic residues" evidence="2">
    <location>
        <begin position="394"/>
        <end position="407"/>
    </location>
</feature>
<evidence type="ECO:0000313" key="4">
    <source>
        <dbReference type="EMBL" id="RXH97814.1"/>
    </source>
</evidence>
<dbReference type="PANTHER" id="PTHR12455:SF0">
    <property type="entry name" value="NUCLEOLAR COMPLEX PROTEIN 4 HOMOLOG"/>
    <property type="match status" value="1"/>
</dbReference>
<sequence length="565" mass="62849">MASILSKKQKQKATKLSDLKTLGNELLSSRAHINNLPKLLSFVSPASPPQYIVESLLSLQSFFTPLLPPPPSFHLQALCLRWLPRRPRLHIPDLSPLQEVVLDTIMEFVKFGNGGKFHSAMYHRLLRSIVYTTSPVDLLLDLLSSKYFKYIDVRYFTYISLEKLSKVLDANGISEDKNVKTDGKYGEHPSESMDQLIHKIHYLISHIPSLESSVDKTDHEMWSGSGEYEDLSGNLKADGKQHKTEKHKDNVLSAANIAKKMKLKFTKAWLSFLRLPLPVDVYKEVLATLHQAVIPFLANPVLLCDFLTRSYDIGGAISVMALSSLFILMTQHGLEYPNFYEKLYALLLVDACLKSPLLPAYLAAAFAKTLSRLSFSVPLSGALVIIALGGGGETGKDDPEAEQRVADGADGTVTGSADNSIKKSGIDPFDNEQTDPMKSNAMRSSLGEIDTVRHHYCPAVSRFVLSLENDLTVRAKTTEISVGDFSSGSYATIFGEQVRRRIKSAPLAYYKAAPTSLFLDSESQFLGWTFKSEDSKRKNESADENGKIDKECEDSLVKRQRIKCC</sequence>
<comment type="similarity">
    <text evidence="1">Belongs to the CBF/MAK21 family.</text>
</comment>
<organism evidence="4 5">
    <name type="scientific">Malus domestica</name>
    <name type="common">Apple</name>
    <name type="synonym">Pyrus malus</name>
    <dbReference type="NCBI Taxonomy" id="3750"/>
    <lineage>
        <taxon>Eukaryota</taxon>
        <taxon>Viridiplantae</taxon>
        <taxon>Streptophyta</taxon>
        <taxon>Embryophyta</taxon>
        <taxon>Tracheophyta</taxon>
        <taxon>Spermatophyta</taxon>
        <taxon>Magnoliopsida</taxon>
        <taxon>eudicotyledons</taxon>
        <taxon>Gunneridae</taxon>
        <taxon>Pentapetalae</taxon>
        <taxon>rosids</taxon>
        <taxon>fabids</taxon>
        <taxon>Rosales</taxon>
        <taxon>Rosaceae</taxon>
        <taxon>Amygdaloideae</taxon>
        <taxon>Maleae</taxon>
        <taxon>Malus</taxon>
    </lineage>
</organism>
<evidence type="ECO:0000256" key="2">
    <source>
        <dbReference type="SAM" id="MobiDB-lite"/>
    </source>
</evidence>
<dbReference type="InterPro" id="IPR005612">
    <property type="entry name" value="CCAAT-binding_factor"/>
</dbReference>
<dbReference type="Proteomes" id="UP000290289">
    <property type="component" value="Chromosome 5"/>
</dbReference>
<dbReference type="Pfam" id="PF03914">
    <property type="entry name" value="CBF"/>
    <property type="match status" value="1"/>
</dbReference>
<feature type="region of interest" description="Disordered" evidence="2">
    <location>
        <begin position="393"/>
        <end position="436"/>
    </location>
</feature>
<proteinExistence type="inferred from homology"/>
<keyword evidence="5" id="KW-1185">Reference proteome</keyword>
<dbReference type="PANTHER" id="PTHR12455">
    <property type="entry name" value="NUCLEOLAR COMPLEX PROTEIN 4"/>
    <property type="match status" value="1"/>
</dbReference>
<accession>A0A498JVH5</accession>
<gene>
    <name evidence="4" type="ORF">DVH24_010139</name>
</gene>
<dbReference type="InterPro" id="IPR027193">
    <property type="entry name" value="Noc4"/>
</dbReference>
<evidence type="ECO:0000259" key="3">
    <source>
        <dbReference type="Pfam" id="PF03914"/>
    </source>
</evidence>
<dbReference type="GO" id="GO:0030692">
    <property type="term" value="C:Noc4p-Nop14p complex"/>
    <property type="evidence" value="ECO:0007669"/>
    <property type="project" value="TreeGrafter"/>
</dbReference>
<name>A0A498JVH5_MALDO</name>